<reference evidence="11 12" key="1">
    <citation type="journal article" date="2018" name="Plant J.">
        <title>Genome sequences of Chlorella sorokiniana UTEX 1602 and Micractinium conductrix SAG 241.80: implications to maltose excretion by a green alga.</title>
        <authorList>
            <person name="Arriola M.B."/>
            <person name="Velmurugan N."/>
            <person name="Zhang Y."/>
            <person name="Plunkett M.H."/>
            <person name="Hondzo H."/>
            <person name="Barney B.M."/>
        </authorList>
    </citation>
    <scope>NUCLEOTIDE SEQUENCE [LARGE SCALE GENOMIC DNA]</scope>
    <source>
        <strain evidence="12">UTEX 1602</strain>
    </source>
</reference>
<dbReference type="InterPro" id="IPR036026">
    <property type="entry name" value="Seven-hairpin_glycosidases"/>
</dbReference>
<keyword evidence="4 9" id="KW-0378">Hydrolase</keyword>
<keyword evidence="7" id="KW-0106">Calcium</keyword>
<dbReference type="EC" id="3.2.1.-" evidence="9"/>
<feature type="active site" evidence="6">
    <location>
        <position position="316"/>
    </location>
</feature>
<organism evidence="11 12">
    <name type="scientific">Chlorella sorokiniana</name>
    <name type="common">Freshwater green alga</name>
    <dbReference type="NCBI Taxonomy" id="3076"/>
    <lineage>
        <taxon>Eukaryota</taxon>
        <taxon>Viridiplantae</taxon>
        <taxon>Chlorophyta</taxon>
        <taxon>core chlorophytes</taxon>
        <taxon>Trebouxiophyceae</taxon>
        <taxon>Chlorellales</taxon>
        <taxon>Chlorellaceae</taxon>
        <taxon>Chlorella clade</taxon>
        <taxon>Chlorella</taxon>
    </lineage>
</organism>
<evidence type="ECO:0000256" key="7">
    <source>
        <dbReference type="PIRSR" id="PIRSR601382-2"/>
    </source>
</evidence>
<comment type="caution">
    <text evidence="11">The sequence shown here is derived from an EMBL/GenBank/DDBJ whole genome shotgun (WGS) entry which is preliminary data.</text>
</comment>
<dbReference type="GO" id="GO:0016020">
    <property type="term" value="C:membrane"/>
    <property type="evidence" value="ECO:0007669"/>
    <property type="project" value="InterPro"/>
</dbReference>
<evidence type="ECO:0000256" key="4">
    <source>
        <dbReference type="ARBA" id="ARBA00022801"/>
    </source>
</evidence>
<feature type="active site" evidence="6">
    <location>
        <position position="181"/>
    </location>
</feature>
<evidence type="ECO:0000256" key="5">
    <source>
        <dbReference type="ARBA" id="ARBA00023157"/>
    </source>
</evidence>
<dbReference type="PRINTS" id="PR00747">
    <property type="entry name" value="GLYHDRLASE47"/>
</dbReference>
<keyword evidence="5 8" id="KW-1015">Disulfide bond</keyword>
<dbReference type="InterPro" id="IPR012341">
    <property type="entry name" value="6hp_glycosidase-like_sf"/>
</dbReference>
<dbReference type="SUPFAM" id="SSF48225">
    <property type="entry name" value="Seven-hairpin glycosidases"/>
    <property type="match status" value="1"/>
</dbReference>
<dbReference type="OrthoDB" id="8118055at2759"/>
<evidence type="ECO:0000313" key="12">
    <source>
        <dbReference type="Proteomes" id="UP000239899"/>
    </source>
</evidence>
<evidence type="ECO:0000256" key="6">
    <source>
        <dbReference type="PIRSR" id="PIRSR601382-1"/>
    </source>
</evidence>
<dbReference type="Proteomes" id="UP000239899">
    <property type="component" value="Unassembled WGS sequence"/>
</dbReference>
<keyword evidence="7" id="KW-0479">Metal-binding</keyword>
<comment type="cofactor">
    <cofactor evidence="1 7">
        <name>Ca(2+)</name>
        <dbReference type="ChEBI" id="CHEBI:29108"/>
    </cofactor>
</comment>
<dbReference type="GO" id="GO:0004571">
    <property type="term" value="F:mannosyl-oligosaccharide 1,2-alpha-mannosidase activity"/>
    <property type="evidence" value="ECO:0007669"/>
    <property type="project" value="InterPro"/>
</dbReference>
<evidence type="ECO:0000256" key="2">
    <source>
        <dbReference type="ARBA" id="ARBA00004922"/>
    </source>
</evidence>
<evidence type="ECO:0000256" key="10">
    <source>
        <dbReference type="SAM" id="MobiDB-lite"/>
    </source>
</evidence>
<dbReference type="InterPro" id="IPR050749">
    <property type="entry name" value="Glycosyl_Hydrolase_47"/>
</dbReference>
<keyword evidence="9" id="KW-0326">Glycosidase</keyword>
<feature type="region of interest" description="Disordered" evidence="10">
    <location>
        <begin position="1"/>
        <end position="31"/>
    </location>
</feature>
<dbReference type="STRING" id="3076.A0A2P6TQQ2"/>
<name>A0A2P6TQQ2_CHLSO</name>
<dbReference type="Gene3D" id="1.50.10.10">
    <property type="match status" value="2"/>
</dbReference>
<feature type="binding site" evidence="7">
    <location>
        <position position="402"/>
    </location>
    <ligand>
        <name>Ca(2+)</name>
        <dbReference type="ChEBI" id="CHEBI:29108"/>
    </ligand>
</feature>
<dbReference type="GO" id="GO:0005509">
    <property type="term" value="F:calcium ion binding"/>
    <property type="evidence" value="ECO:0007669"/>
    <property type="project" value="InterPro"/>
</dbReference>
<dbReference type="AlphaFoldDB" id="A0A2P6TQQ2"/>
<evidence type="ECO:0000313" key="11">
    <source>
        <dbReference type="EMBL" id="PRW56395.1"/>
    </source>
</evidence>
<feature type="active site" description="Proton donor" evidence="6">
    <location>
        <position position="293"/>
    </location>
</feature>
<dbReference type="GO" id="GO:0005783">
    <property type="term" value="C:endoplasmic reticulum"/>
    <property type="evidence" value="ECO:0007669"/>
    <property type="project" value="TreeGrafter"/>
</dbReference>
<protein>
    <recommendedName>
        <fullName evidence="9">alpha-1,2-Mannosidase</fullName>
        <ecNumber evidence="9">3.2.1.-</ecNumber>
    </recommendedName>
</protein>
<keyword evidence="12" id="KW-1185">Reference proteome</keyword>
<evidence type="ECO:0000256" key="9">
    <source>
        <dbReference type="RuleBase" id="RU361193"/>
    </source>
</evidence>
<sequence>MLGCTAHRQGGASGRVDELHPQNKSSKAGVLGGGGTLSGMGVSMVDALSTLWLMGLHTEFWEARNWLLQHLRFDQPGTVSFFEAVISVVGGLVSASQLSGDAALGTLAADLAQRLLPAFTWAPTGVVNNTVMLPVAVPDAGNGSMPLAEMGSNILALLLGSIDRLTGLEVGMRRSVGPGTDSYYEYLLKYWLMGGKQDERFRRRWEQAVNEALEQLMVHPPGWSFSYLGDLVGTTLDPALDHLRCFFPGSVALGVMSGAVEGHKAQRHLQFAANMTTACFQLYNSTASGLGAEIIGFHSQTGQVVHLNPRYLQRPEVTESIFYMWRATHDRRWRDMGWRMWRAIQAHCRWEGGYSGALNATQVPVESDNVQQSWFLAETLKYFWLLFSPDAALPLRHWVLNTEAHPLRVLREHSGGPATPWRGGAQWRQQLRGRLWGG</sequence>
<dbReference type="InterPro" id="IPR001382">
    <property type="entry name" value="Glyco_hydro_47"/>
</dbReference>
<evidence type="ECO:0000256" key="1">
    <source>
        <dbReference type="ARBA" id="ARBA00001913"/>
    </source>
</evidence>
<dbReference type="PANTHER" id="PTHR11742">
    <property type="entry name" value="MANNOSYL-OLIGOSACCHARIDE ALPHA-1,2-MANNOSIDASE-RELATED"/>
    <property type="match status" value="1"/>
</dbReference>
<dbReference type="GO" id="GO:0005975">
    <property type="term" value="P:carbohydrate metabolic process"/>
    <property type="evidence" value="ECO:0007669"/>
    <property type="project" value="InterPro"/>
</dbReference>
<evidence type="ECO:0000256" key="3">
    <source>
        <dbReference type="ARBA" id="ARBA00007658"/>
    </source>
</evidence>
<proteinExistence type="inferred from homology"/>
<accession>A0A2P6TQQ2</accession>
<comment type="pathway">
    <text evidence="2">Protein modification; protein glycosylation.</text>
</comment>
<evidence type="ECO:0000256" key="8">
    <source>
        <dbReference type="PIRSR" id="PIRSR601382-3"/>
    </source>
</evidence>
<dbReference type="Pfam" id="PF01532">
    <property type="entry name" value="Glyco_hydro_47"/>
    <property type="match status" value="2"/>
</dbReference>
<feature type="disulfide bond" evidence="8">
    <location>
        <begin position="245"/>
        <end position="279"/>
    </location>
</feature>
<feature type="active site" description="Proton donor" evidence="6">
    <location>
        <position position="83"/>
    </location>
</feature>
<comment type="similarity">
    <text evidence="3 9">Belongs to the glycosyl hydrolase 47 family.</text>
</comment>
<dbReference type="EMBL" id="LHPG02000008">
    <property type="protein sequence ID" value="PRW56395.1"/>
    <property type="molecule type" value="Genomic_DNA"/>
</dbReference>
<gene>
    <name evidence="11" type="ORF">C2E21_4805</name>
</gene>